<evidence type="ECO:0000256" key="7">
    <source>
        <dbReference type="RuleBase" id="RU000492"/>
    </source>
</evidence>
<evidence type="ECO:0000256" key="3">
    <source>
        <dbReference type="ARBA" id="ARBA00022801"/>
    </source>
</evidence>
<dbReference type="EMBL" id="CAUJNA010000148">
    <property type="protein sequence ID" value="CAJ1372650.1"/>
    <property type="molecule type" value="Genomic_DNA"/>
</dbReference>
<evidence type="ECO:0000256" key="1">
    <source>
        <dbReference type="ARBA" id="ARBA00012552"/>
    </source>
</evidence>
<feature type="domain" description="Helicase C-terminal" evidence="10">
    <location>
        <begin position="516"/>
        <end position="677"/>
    </location>
</feature>
<evidence type="ECO:0000313" key="12">
    <source>
        <dbReference type="EMBL" id="CAJ1372650.1"/>
    </source>
</evidence>
<dbReference type="InterPro" id="IPR014001">
    <property type="entry name" value="Helicase_ATP-bd"/>
</dbReference>
<keyword evidence="4 7" id="KW-0347">Helicase</keyword>
<dbReference type="SMART" id="SM00490">
    <property type="entry name" value="HELICc"/>
    <property type="match status" value="1"/>
</dbReference>
<dbReference type="GO" id="GO:0003724">
    <property type="term" value="F:RNA helicase activity"/>
    <property type="evidence" value="ECO:0007669"/>
    <property type="project" value="UniProtKB-EC"/>
</dbReference>
<keyword evidence="2 7" id="KW-0547">Nucleotide-binding</keyword>
<feature type="compositionally biased region" description="Polar residues" evidence="8">
    <location>
        <begin position="768"/>
        <end position="778"/>
    </location>
</feature>
<proteinExistence type="inferred from homology"/>
<dbReference type="EC" id="3.6.4.13" evidence="1"/>
<protein>
    <recommendedName>
        <fullName evidence="1">RNA helicase</fullName>
        <ecNumber evidence="1">3.6.4.13</ecNumber>
    </recommendedName>
</protein>
<dbReference type="SMART" id="SM00487">
    <property type="entry name" value="DEXDc"/>
    <property type="match status" value="1"/>
</dbReference>
<accession>A0AA36HNX8</accession>
<evidence type="ECO:0000313" key="13">
    <source>
        <dbReference type="Proteomes" id="UP001178507"/>
    </source>
</evidence>
<dbReference type="InterPro" id="IPR014014">
    <property type="entry name" value="RNA_helicase_DEAD_Q_motif"/>
</dbReference>
<evidence type="ECO:0000259" key="9">
    <source>
        <dbReference type="PROSITE" id="PS51192"/>
    </source>
</evidence>
<comment type="caution">
    <text evidence="12">The sequence shown here is derived from an EMBL/GenBank/DDBJ whole genome shotgun (WGS) entry which is preliminary data.</text>
</comment>
<dbReference type="SUPFAM" id="SSF52540">
    <property type="entry name" value="P-loop containing nucleoside triphosphate hydrolases"/>
    <property type="match status" value="2"/>
</dbReference>
<dbReference type="Pfam" id="PF00270">
    <property type="entry name" value="DEAD"/>
    <property type="match status" value="1"/>
</dbReference>
<dbReference type="PROSITE" id="PS51194">
    <property type="entry name" value="HELICASE_CTER"/>
    <property type="match status" value="1"/>
</dbReference>
<dbReference type="Proteomes" id="UP001178507">
    <property type="component" value="Unassembled WGS sequence"/>
</dbReference>
<feature type="compositionally biased region" description="Basic and acidic residues" evidence="8">
    <location>
        <begin position="182"/>
        <end position="220"/>
    </location>
</feature>
<feature type="compositionally biased region" description="Basic and acidic residues" evidence="8">
    <location>
        <begin position="741"/>
        <end position="754"/>
    </location>
</feature>
<feature type="domain" description="Helicase ATP-binding" evidence="9">
    <location>
        <begin position="327"/>
        <end position="505"/>
    </location>
</feature>
<evidence type="ECO:0000256" key="8">
    <source>
        <dbReference type="SAM" id="MobiDB-lite"/>
    </source>
</evidence>
<feature type="compositionally biased region" description="Basic and acidic residues" evidence="8">
    <location>
        <begin position="707"/>
        <end position="720"/>
    </location>
</feature>
<organism evidence="12 13">
    <name type="scientific">Effrenium voratum</name>
    <dbReference type="NCBI Taxonomy" id="2562239"/>
    <lineage>
        <taxon>Eukaryota</taxon>
        <taxon>Sar</taxon>
        <taxon>Alveolata</taxon>
        <taxon>Dinophyceae</taxon>
        <taxon>Suessiales</taxon>
        <taxon>Symbiodiniaceae</taxon>
        <taxon>Effrenium</taxon>
    </lineage>
</organism>
<feature type="region of interest" description="Disordered" evidence="8">
    <location>
        <begin position="741"/>
        <end position="800"/>
    </location>
</feature>
<feature type="region of interest" description="Disordered" evidence="8">
    <location>
        <begin position="144"/>
        <end position="227"/>
    </location>
</feature>
<keyword evidence="13" id="KW-1185">Reference proteome</keyword>
<dbReference type="PROSITE" id="PS00039">
    <property type="entry name" value="DEAD_ATP_HELICASE"/>
    <property type="match status" value="1"/>
</dbReference>
<feature type="domain" description="DEAD-box RNA helicase Q" evidence="11">
    <location>
        <begin position="296"/>
        <end position="324"/>
    </location>
</feature>
<feature type="short sequence motif" description="Q motif" evidence="6">
    <location>
        <begin position="296"/>
        <end position="324"/>
    </location>
</feature>
<dbReference type="InterPro" id="IPR001650">
    <property type="entry name" value="Helicase_C-like"/>
</dbReference>
<gene>
    <name evidence="12" type="ORF">EVOR1521_LOCUS2682</name>
</gene>
<dbReference type="InterPro" id="IPR011545">
    <property type="entry name" value="DEAD/DEAH_box_helicase_dom"/>
</dbReference>
<dbReference type="InterPro" id="IPR000629">
    <property type="entry name" value="RNA-helicase_DEAD-box_CS"/>
</dbReference>
<sequence length="800" mass="89559">MTKDVAYKEAVKAGKPILWEQWSGMMARGKPSTLIMSRLSPALTVRRAPGPGAIRKIDWAPLAKKHLQGRHVILHTDSAKSYKAKVDGVHHDSVVHCKKLITLKNGKKKWSSPQYVRYEYWMRGQDLWIKTGDLVKDAMAPFDEAEGEAEDEKVEDEQMQADTPAQEKPVETKKEKRRKRREAKEAAAKAKAETAARRAKDGFGEGDGDRMDSDPDRSEESSEEQMESYFDLVKRFTTKKTLPVVDHDKIEYKPFRKNLYVQVKEITNMKDHEVEDLRRTQGEITVRGKRCPHPVKSFLQCGLPEKIMKILEKRDYEKPFPIQMQAMPALMCGRDVIGVAQTGSGKTLAYLLPLIRHILDQAPLANGDGPVGFVVAPTRELALQIQREANVFCKAGNLTSVCAYGGGLLGEQLSALKKGAELLVGTPGRLIDVLTTSGGKITNLRRVTFLVLDEADRMFDMGFEPQIGMFLQSTRPDKQVAMFSATLPAHVEALARKVLKKPLEISVGERNAAAANVTQFVEVLDESQKFYRLLQLLGEWHEHGAIMIFVHQQKDVDEMFTELLKYGYPPLTLHGGQDQQDRDFTLQDFKDGISNILIATSVAARGIDVKNVILVVNFKVPDHLEDYIHRVGRTGRAGKPGFAYTFIQPDEGDKAQDMVDAMRQCNQEIPAKLKALAEEHQTAVNTGKAQKRKRWGGFGGKSFSYENSEKSRQQQDRQQAKSELLIGDWEELWETGLWEEDNFKDPWLEPDKPAKGKGKGKGKKDADTSGSQSSSNPADTVAAAAQVAAKMQVRNSDSFD</sequence>
<dbReference type="PROSITE" id="PS51192">
    <property type="entry name" value="HELICASE_ATP_BIND_1"/>
    <property type="match status" value="1"/>
</dbReference>
<dbReference type="FunFam" id="3.40.50.300:FF:000079">
    <property type="entry name" value="probable ATP-dependent RNA helicase DDX17"/>
    <property type="match status" value="1"/>
</dbReference>
<comment type="similarity">
    <text evidence="7">Belongs to the DEAD box helicase family.</text>
</comment>
<dbReference type="GO" id="GO:0016787">
    <property type="term" value="F:hydrolase activity"/>
    <property type="evidence" value="ECO:0007669"/>
    <property type="project" value="UniProtKB-KW"/>
</dbReference>
<evidence type="ECO:0000256" key="5">
    <source>
        <dbReference type="ARBA" id="ARBA00022840"/>
    </source>
</evidence>
<dbReference type="GO" id="GO:0005524">
    <property type="term" value="F:ATP binding"/>
    <property type="evidence" value="ECO:0007669"/>
    <property type="project" value="UniProtKB-KW"/>
</dbReference>
<dbReference type="Gene3D" id="3.40.50.300">
    <property type="entry name" value="P-loop containing nucleotide triphosphate hydrolases"/>
    <property type="match status" value="2"/>
</dbReference>
<evidence type="ECO:0000259" key="11">
    <source>
        <dbReference type="PROSITE" id="PS51195"/>
    </source>
</evidence>
<evidence type="ECO:0000256" key="6">
    <source>
        <dbReference type="PROSITE-ProRule" id="PRU00552"/>
    </source>
</evidence>
<dbReference type="PANTHER" id="PTHR47958">
    <property type="entry name" value="ATP-DEPENDENT RNA HELICASE DBP3"/>
    <property type="match status" value="1"/>
</dbReference>
<dbReference type="PROSITE" id="PS51195">
    <property type="entry name" value="Q_MOTIF"/>
    <property type="match status" value="1"/>
</dbReference>
<evidence type="ECO:0000256" key="4">
    <source>
        <dbReference type="ARBA" id="ARBA00022806"/>
    </source>
</evidence>
<dbReference type="GO" id="GO:0003676">
    <property type="term" value="F:nucleic acid binding"/>
    <property type="evidence" value="ECO:0007669"/>
    <property type="project" value="InterPro"/>
</dbReference>
<dbReference type="InterPro" id="IPR027417">
    <property type="entry name" value="P-loop_NTPase"/>
</dbReference>
<dbReference type="AlphaFoldDB" id="A0AA36HNX8"/>
<keyword evidence="5 7" id="KW-0067">ATP-binding</keyword>
<dbReference type="CDD" id="cd18787">
    <property type="entry name" value="SF2_C_DEAD"/>
    <property type="match status" value="1"/>
</dbReference>
<feature type="compositionally biased region" description="Acidic residues" evidence="8">
    <location>
        <begin position="144"/>
        <end position="159"/>
    </location>
</feature>
<evidence type="ECO:0000256" key="2">
    <source>
        <dbReference type="ARBA" id="ARBA00022741"/>
    </source>
</evidence>
<reference evidence="12" key="1">
    <citation type="submission" date="2023-08" db="EMBL/GenBank/DDBJ databases">
        <authorList>
            <person name="Chen Y."/>
            <person name="Shah S."/>
            <person name="Dougan E. K."/>
            <person name="Thang M."/>
            <person name="Chan C."/>
        </authorList>
    </citation>
    <scope>NUCLEOTIDE SEQUENCE</scope>
</reference>
<keyword evidence="3 7" id="KW-0378">Hydrolase</keyword>
<evidence type="ECO:0000259" key="10">
    <source>
        <dbReference type="PROSITE" id="PS51194"/>
    </source>
</evidence>
<name>A0AA36HNX8_9DINO</name>
<dbReference type="Pfam" id="PF00271">
    <property type="entry name" value="Helicase_C"/>
    <property type="match status" value="1"/>
</dbReference>
<feature type="region of interest" description="Disordered" evidence="8">
    <location>
        <begin position="683"/>
        <end position="721"/>
    </location>
</feature>